<protein>
    <submittedName>
        <fullName evidence="1">Uncharacterized protein</fullName>
    </submittedName>
</protein>
<dbReference type="Proteomes" id="UP000664795">
    <property type="component" value="Unassembled WGS sequence"/>
</dbReference>
<dbReference type="AlphaFoldDB" id="A0A939G9V7"/>
<dbReference type="EMBL" id="JAFMYU010000024">
    <property type="protein sequence ID" value="MBO0933898.1"/>
    <property type="molecule type" value="Genomic_DNA"/>
</dbReference>
<reference evidence="1 2" key="1">
    <citation type="submission" date="2021-03" db="EMBL/GenBank/DDBJ databases">
        <title>Fibrella sp. HMF5036 genome sequencing and assembly.</title>
        <authorList>
            <person name="Kang H."/>
            <person name="Kim H."/>
            <person name="Bae S."/>
            <person name="Joh K."/>
        </authorList>
    </citation>
    <scope>NUCLEOTIDE SEQUENCE [LARGE SCALE GENOMIC DNA]</scope>
    <source>
        <strain evidence="1 2">HMF5036</strain>
    </source>
</reference>
<evidence type="ECO:0000313" key="2">
    <source>
        <dbReference type="Proteomes" id="UP000664795"/>
    </source>
</evidence>
<gene>
    <name evidence="1" type="ORF">J2I48_23010</name>
</gene>
<sequence length="62" mass="7244">MTKLDEVIEKLNEAIDLWDEFTEEAEDAGNYEAAFWQKTNALTVRIAATRNDIEEFQEKHLV</sequence>
<comment type="caution">
    <text evidence="1">The sequence shown here is derived from an EMBL/GenBank/DDBJ whole genome shotgun (WGS) entry which is preliminary data.</text>
</comment>
<accession>A0A939G9V7</accession>
<name>A0A939G9V7_9BACT</name>
<keyword evidence="2" id="KW-1185">Reference proteome</keyword>
<dbReference type="RefSeq" id="WP_207337864.1">
    <property type="nucleotide sequence ID" value="NZ_JAFMYU010000024.1"/>
</dbReference>
<evidence type="ECO:0000313" key="1">
    <source>
        <dbReference type="EMBL" id="MBO0933898.1"/>
    </source>
</evidence>
<proteinExistence type="predicted"/>
<organism evidence="1 2">
    <name type="scientific">Fibrella aquatilis</name>
    <dbReference type="NCBI Taxonomy" id="2817059"/>
    <lineage>
        <taxon>Bacteria</taxon>
        <taxon>Pseudomonadati</taxon>
        <taxon>Bacteroidota</taxon>
        <taxon>Cytophagia</taxon>
        <taxon>Cytophagales</taxon>
        <taxon>Spirosomataceae</taxon>
        <taxon>Fibrella</taxon>
    </lineage>
</organism>